<dbReference type="HOGENOM" id="CLU_017975_0_0_1"/>
<dbReference type="EMBL" id="HE612856">
    <property type="protein sequence ID" value="CCE61346.1"/>
    <property type="molecule type" value="Genomic_DNA"/>
</dbReference>
<feature type="coiled-coil region" evidence="1">
    <location>
        <begin position="43"/>
        <end position="70"/>
    </location>
</feature>
<dbReference type="STRING" id="1071381.G8BN68"/>
<feature type="domain" description="MHD" evidence="3">
    <location>
        <begin position="568"/>
        <end position="823"/>
    </location>
</feature>
<dbReference type="InterPro" id="IPR028565">
    <property type="entry name" value="MHD"/>
</dbReference>
<dbReference type="AlphaFoldDB" id="G8BN68"/>
<dbReference type="InterPro" id="IPR027267">
    <property type="entry name" value="AH/BAR_dom_sf"/>
</dbReference>
<feature type="compositionally biased region" description="Polar residues" evidence="2">
    <location>
        <begin position="380"/>
        <end position="395"/>
    </location>
</feature>
<dbReference type="Gene3D" id="1.20.1270.60">
    <property type="entry name" value="Arfaptin homology (AH) domain/BAR domain"/>
    <property type="match status" value="1"/>
</dbReference>
<dbReference type="CDD" id="cd09264">
    <property type="entry name" value="AP_Syp1_MHD"/>
    <property type="match status" value="1"/>
</dbReference>
<sequence>MTSDRLRYVDSILSNKAPNEALEILRLRTSEAKLIDKEFYNVMNDYQKIRENYNSQLSQLLKKYENKADLKMVINEKLVSENVLSASELNEYEYFPNVSTDLMNLWKLFLNELKNEYKSNERLNHLINEESLRPLRVFSERDSNWNKSRKLYSSLSAMKENNNNEFSDNWNSKGPYIYELFETIDFDHLANIKSSIIRYQTNYNDYLVNATKHSEKPLSSYSDYDPSKEIDRFASEASNFDFKFISSNNSPSKPMKKRSTFGNLTSRLHSSSTLNYNELMNNEFSDSTNNMSLKNNKKGDSRLKSTMGSIFGRNKNKTTNQNSLNNEKDVRIDTVEEDFNINQAVRSSSRRATTNSIKPEYFKRGSFSSDNIDSAEDLNNRSSSRPHSRMNSTTTDFRKSASKRNSIYNSLKETDDNASPFADQPPVQDENNSQLHSDSSSNSNKISHLSMYQPPLKPLPRTVKTEPILPSFGNMAINSNIVPQQQQQLTNGKSLFSNVSNFNMPHVQSTMTSPFQQPPQAAGVHQPVPDLFSQVTGELQTLDPQTTGPLASMQQGQSVFQHSSDKTVYGLSASIAEVINAKFREGILVESEVIGEIAFSYVPNYHANSIPDYINLRIKNSSNFDKTILNQGYIEKINNEDYKLYPNFIESKTLGGLKYTIKPAEAPIIILPVWNFEIHQASVVLTLKLSPDLSPSVQKLVLEDVTIFVTVDGAETVSALSKPQGTFNKEKKRITWRFTEPLVLHRNSEERLIARFMTNGLGIESTKGISAKFTIRENTHQNIAVGSALIIESKEHDEKNPFGSPWKSIDTTRTLTAGNYIGLSI</sequence>
<evidence type="ECO:0000259" key="3">
    <source>
        <dbReference type="PROSITE" id="PS51072"/>
    </source>
</evidence>
<reference evidence="4 5" key="1">
    <citation type="journal article" date="2011" name="Proc. Natl. Acad. Sci. U.S.A.">
        <title>Evolutionary erosion of yeast sex chromosomes by mating-type switching accidents.</title>
        <authorList>
            <person name="Gordon J.L."/>
            <person name="Armisen D."/>
            <person name="Proux-Wera E."/>
            <person name="Oheigeartaigh S.S."/>
            <person name="Byrne K.P."/>
            <person name="Wolfe K.H."/>
        </authorList>
    </citation>
    <scope>NUCLEOTIDE SEQUENCE [LARGE SCALE GENOMIC DNA]</scope>
    <source>
        <strain evidence="5">ATCC 24235 / CBS 4417 / NBRC 1672 / NRRL Y-8282 / UCD 70-5</strain>
    </source>
</reference>
<feature type="compositionally biased region" description="Polar residues" evidence="2">
    <location>
        <begin position="346"/>
        <end position="357"/>
    </location>
</feature>
<dbReference type="RefSeq" id="XP_003683780.1">
    <property type="nucleotide sequence ID" value="XM_003683732.1"/>
</dbReference>
<dbReference type="InterPro" id="IPR049609">
    <property type="entry name" value="Syp1-like_MHD"/>
</dbReference>
<dbReference type="OrthoDB" id="331602at2759"/>
<keyword evidence="5" id="KW-1185">Reference proteome</keyword>
<feature type="region of interest" description="Disordered" evidence="2">
    <location>
        <begin position="346"/>
        <end position="463"/>
    </location>
</feature>
<evidence type="ECO:0000256" key="1">
    <source>
        <dbReference type="SAM" id="Coils"/>
    </source>
</evidence>
<dbReference type="Pfam" id="PF10291">
    <property type="entry name" value="muHD"/>
    <property type="match status" value="1"/>
</dbReference>
<feature type="region of interest" description="Disordered" evidence="2">
    <location>
        <begin position="286"/>
        <end position="329"/>
    </location>
</feature>
<dbReference type="eggNOG" id="ENOG502QQAW">
    <property type="taxonomic scope" value="Eukaryota"/>
</dbReference>
<dbReference type="InterPro" id="IPR018808">
    <property type="entry name" value="Muniscin_C"/>
</dbReference>
<evidence type="ECO:0000313" key="5">
    <source>
        <dbReference type="Proteomes" id="UP000005666"/>
    </source>
</evidence>
<evidence type="ECO:0000256" key="2">
    <source>
        <dbReference type="SAM" id="MobiDB-lite"/>
    </source>
</evidence>
<dbReference type="PROSITE" id="PS51072">
    <property type="entry name" value="MHD"/>
    <property type="match status" value="1"/>
</dbReference>
<dbReference type="KEGG" id="tpf:TPHA_0A02640"/>
<evidence type="ECO:0000313" key="4">
    <source>
        <dbReference type="EMBL" id="CCE61346.1"/>
    </source>
</evidence>
<accession>G8BN68</accession>
<dbReference type="OMA" id="IRENTHQ"/>
<proteinExistence type="predicted"/>
<dbReference type="SUPFAM" id="SSF103657">
    <property type="entry name" value="BAR/IMD domain-like"/>
    <property type="match status" value="1"/>
</dbReference>
<dbReference type="GeneID" id="11532430"/>
<keyword evidence="1" id="KW-0175">Coiled coil</keyword>
<protein>
    <recommendedName>
        <fullName evidence="3">MHD domain-containing protein</fullName>
    </recommendedName>
</protein>
<dbReference type="Proteomes" id="UP000005666">
    <property type="component" value="Chromosome 1"/>
</dbReference>
<feature type="compositionally biased region" description="Low complexity" evidence="2">
    <location>
        <begin position="431"/>
        <end position="450"/>
    </location>
</feature>
<gene>
    <name evidence="4" type="primary">TPHA0A02640</name>
    <name evidence="4" type="ordered locus">TPHA_0A02640</name>
</gene>
<name>G8BN68_TETPH</name>
<organism evidence="4 5">
    <name type="scientific">Tetrapisispora phaffii (strain ATCC 24235 / CBS 4417 / NBRC 1672 / NRRL Y-8282 / UCD 70-5)</name>
    <name type="common">Yeast</name>
    <name type="synonym">Fabospora phaffii</name>
    <dbReference type="NCBI Taxonomy" id="1071381"/>
    <lineage>
        <taxon>Eukaryota</taxon>
        <taxon>Fungi</taxon>
        <taxon>Dikarya</taxon>
        <taxon>Ascomycota</taxon>
        <taxon>Saccharomycotina</taxon>
        <taxon>Saccharomycetes</taxon>
        <taxon>Saccharomycetales</taxon>
        <taxon>Saccharomycetaceae</taxon>
        <taxon>Tetrapisispora</taxon>
    </lineage>
</organism>